<dbReference type="EMBL" id="JAGIOH010000001">
    <property type="protein sequence ID" value="MBP2400568.1"/>
    <property type="molecule type" value="Genomic_DNA"/>
</dbReference>
<name>A0ABS4XVM4_9ACTN</name>
<dbReference type="Pfam" id="PF14016">
    <property type="entry name" value="DUF4232"/>
    <property type="match status" value="1"/>
</dbReference>
<accession>A0ABS4XVM4</accession>
<organism evidence="2 3">
    <name type="scientific">Streptomyces syringium</name>
    <dbReference type="NCBI Taxonomy" id="76729"/>
    <lineage>
        <taxon>Bacteria</taxon>
        <taxon>Bacillati</taxon>
        <taxon>Actinomycetota</taxon>
        <taxon>Actinomycetes</taxon>
        <taxon>Kitasatosporales</taxon>
        <taxon>Streptomycetaceae</taxon>
        <taxon>Streptomyces</taxon>
    </lineage>
</organism>
<keyword evidence="3" id="KW-1185">Reference proteome</keyword>
<dbReference type="GeneID" id="91573490"/>
<protein>
    <recommendedName>
        <fullName evidence="1">DUF4232 domain-containing protein</fullName>
    </recommendedName>
</protein>
<gene>
    <name evidence="2" type="ORF">JO379_000037</name>
</gene>
<reference evidence="2 3" key="1">
    <citation type="submission" date="2021-03" db="EMBL/GenBank/DDBJ databases">
        <title>Sequencing the genomes of 1000 actinobacteria strains.</title>
        <authorList>
            <person name="Klenk H.-P."/>
        </authorList>
    </citation>
    <scope>NUCLEOTIDE SEQUENCE [LARGE SCALE GENOMIC DNA]</scope>
    <source>
        <strain evidence="2 3">DSM 41480</strain>
    </source>
</reference>
<dbReference type="RefSeq" id="WP_307841827.1">
    <property type="nucleotide sequence ID" value="NZ_JAGIOH010000001.1"/>
</dbReference>
<evidence type="ECO:0000313" key="3">
    <source>
        <dbReference type="Proteomes" id="UP001519291"/>
    </source>
</evidence>
<dbReference type="InterPro" id="IPR025326">
    <property type="entry name" value="DUF4232"/>
</dbReference>
<evidence type="ECO:0000313" key="2">
    <source>
        <dbReference type="EMBL" id="MBP2400568.1"/>
    </source>
</evidence>
<feature type="domain" description="DUF4232" evidence="1">
    <location>
        <begin position="40"/>
        <end position="177"/>
    </location>
</feature>
<sequence length="184" mass="19278">MKRTVTMGEVPSHPTGAARVRIAEVRSVPAAEAPSDKGTCPPSGVRVYADDGDAAMGFRVVSLHLENCGTRIHRLNGYPQLQLLDEGHKPVNGVKIFQGGSAIATGTGADGTPQPLDLKPGERAYAGLVWRNTVEGGVGKPVNAPYVRVWETPGADPVMVIPEFDLGTTGKLGVGPWKMGASGR</sequence>
<evidence type="ECO:0000259" key="1">
    <source>
        <dbReference type="Pfam" id="PF14016"/>
    </source>
</evidence>
<comment type="caution">
    <text evidence="2">The sequence shown here is derived from an EMBL/GenBank/DDBJ whole genome shotgun (WGS) entry which is preliminary data.</text>
</comment>
<proteinExistence type="predicted"/>
<dbReference type="Proteomes" id="UP001519291">
    <property type="component" value="Unassembled WGS sequence"/>
</dbReference>